<name>A0ACB7FIJ7_NIBAL</name>
<keyword evidence="2" id="KW-1185">Reference proteome</keyword>
<evidence type="ECO:0000313" key="1">
    <source>
        <dbReference type="EMBL" id="KAG8014111.1"/>
    </source>
</evidence>
<dbReference type="EMBL" id="CM024798">
    <property type="protein sequence ID" value="KAG8014111.1"/>
    <property type="molecule type" value="Genomic_DNA"/>
</dbReference>
<proteinExistence type="predicted"/>
<evidence type="ECO:0000313" key="2">
    <source>
        <dbReference type="Proteomes" id="UP000805704"/>
    </source>
</evidence>
<comment type="caution">
    <text evidence="1">The sequence shown here is derived from an EMBL/GenBank/DDBJ whole genome shotgun (WGS) entry which is preliminary data.</text>
</comment>
<accession>A0ACB7FIJ7</accession>
<reference evidence="1" key="1">
    <citation type="submission" date="2020-04" db="EMBL/GenBank/DDBJ databases">
        <title>A chromosome-scale assembly and high-density genetic map of the yellow drum (Nibea albiflora) genome.</title>
        <authorList>
            <person name="Xu D."/>
            <person name="Zhang W."/>
            <person name="Chen R."/>
            <person name="Tan P."/>
            <person name="Wang L."/>
            <person name="Song H."/>
            <person name="Tian L."/>
            <person name="Zhu Q."/>
            <person name="Wang B."/>
        </authorList>
    </citation>
    <scope>NUCLEOTIDE SEQUENCE</scope>
    <source>
        <strain evidence="1">ZJHYS-2018</strain>
    </source>
</reference>
<protein>
    <submittedName>
        <fullName evidence="1">Uncharacterized protein</fullName>
    </submittedName>
</protein>
<organism evidence="1 2">
    <name type="scientific">Nibea albiflora</name>
    <name type="common">Yellow drum</name>
    <name type="synonym">Corvina albiflora</name>
    <dbReference type="NCBI Taxonomy" id="240163"/>
    <lineage>
        <taxon>Eukaryota</taxon>
        <taxon>Metazoa</taxon>
        <taxon>Chordata</taxon>
        <taxon>Craniata</taxon>
        <taxon>Vertebrata</taxon>
        <taxon>Euteleostomi</taxon>
        <taxon>Actinopterygii</taxon>
        <taxon>Neopterygii</taxon>
        <taxon>Teleostei</taxon>
        <taxon>Neoteleostei</taxon>
        <taxon>Acanthomorphata</taxon>
        <taxon>Eupercaria</taxon>
        <taxon>Sciaenidae</taxon>
        <taxon>Nibea</taxon>
    </lineage>
</organism>
<sequence>MSFILMKKKRFKFKVDFNLEELSSVPFVNGVLFCKVRLLDGGFAEESTRESVQANCVHWKKRFSFMCKMSANAVTGVLDPCLCRVSVRKLGFADLNLSEFAGSGSTTRRCLLEGYDTKNTRQDNSILKVVITTQLMSGDPCFKTHPVKQNSVENQLKRVDATRVDADDVIEKIMQSQDFSHDFLDSSAEEEGLSLFVGPGGSTALGSQHTRWV</sequence>
<gene>
    <name evidence="1" type="ORF">GBF38_016417</name>
</gene>
<dbReference type="Proteomes" id="UP000805704">
    <property type="component" value="Chromosome 10"/>
</dbReference>